<sequence length="105" mass="11443">MFGKKVLAVEGDKAKNPHCVIVGSTVTGICTREDGAMVKCEFRKMDKDIEPVSNYTTVSGTLTTMNVIMANWSREMWQNVVNKAVRMLSSSPATLHFVSASATVS</sequence>
<reference evidence="1" key="1">
    <citation type="submission" date="2021-06" db="EMBL/GenBank/DDBJ databases">
        <title>Parelaphostrongylus tenuis whole genome reference sequence.</title>
        <authorList>
            <person name="Garwood T.J."/>
            <person name="Larsen P.A."/>
            <person name="Fountain-Jones N.M."/>
            <person name="Garbe J.R."/>
            <person name="Macchietto M.G."/>
            <person name="Kania S.A."/>
            <person name="Gerhold R.W."/>
            <person name="Richards J.E."/>
            <person name="Wolf T.M."/>
        </authorList>
    </citation>
    <scope>NUCLEOTIDE SEQUENCE</scope>
    <source>
        <strain evidence="1">MNPRO001-30</strain>
        <tissue evidence="1">Meninges</tissue>
    </source>
</reference>
<dbReference type="Proteomes" id="UP001196413">
    <property type="component" value="Unassembled WGS sequence"/>
</dbReference>
<evidence type="ECO:0000313" key="2">
    <source>
        <dbReference type="Proteomes" id="UP001196413"/>
    </source>
</evidence>
<keyword evidence="2" id="KW-1185">Reference proteome</keyword>
<organism evidence="1 2">
    <name type="scientific">Parelaphostrongylus tenuis</name>
    <name type="common">Meningeal worm</name>
    <dbReference type="NCBI Taxonomy" id="148309"/>
    <lineage>
        <taxon>Eukaryota</taxon>
        <taxon>Metazoa</taxon>
        <taxon>Ecdysozoa</taxon>
        <taxon>Nematoda</taxon>
        <taxon>Chromadorea</taxon>
        <taxon>Rhabditida</taxon>
        <taxon>Rhabditina</taxon>
        <taxon>Rhabditomorpha</taxon>
        <taxon>Strongyloidea</taxon>
        <taxon>Metastrongylidae</taxon>
        <taxon>Parelaphostrongylus</taxon>
    </lineage>
</organism>
<comment type="caution">
    <text evidence="1">The sequence shown here is derived from an EMBL/GenBank/DDBJ whole genome shotgun (WGS) entry which is preliminary data.</text>
</comment>
<accession>A0AAD5R3E0</accession>
<dbReference type="EMBL" id="JAHQIW010006333">
    <property type="protein sequence ID" value="KAJ1368845.1"/>
    <property type="molecule type" value="Genomic_DNA"/>
</dbReference>
<name>A0AAD5R3E0_PARTN</name>
<dbReference type="AlphaFoldDB" id="A0AAD5R3E0"/>
<protein>
    <submittedName>
        <fullName evidence="1">Uncharacterized protein</fullName>
    </submittedName>
</protein>
<proteinExistence type="predicted"/>
<gene>
    <name evidence="1" type="ORF">KIN20_030188</name>
</gene>
<evidence type="ECO:0000313" key="1">
    <source>
        <dbReference type="EMBL" id="KAJ1368845.1"/>
    </source>
</evidence>